<dbReference type="Gramene" id="Kaladp0102s0099.1.v1.1">
    <property type="protein sequence ID" value="Kaladp0102s0099.1.v1.1"/>
    <property type="gene ID" value="Kaladp0102s0099.v1.1"/>
</dbReference>
<dbReference type="GO" id="GO:0010436">
    <property type="term" value="F:carotenoid dioxygenase activity"/>
    <property type="evidence" value="ECO:0007669"/>
    <property type="project" value="TreeGrafter"/>
</dbReference>
<dbReference type="OMA" id="YAMNDSE"/>
<dbReference type="GO" id="GO:0016121">
    <property type="term" value="P:carotene catabolic process"/>
    <property type="evidence" value="ECO:0007669"/>
    <property type="project" value="TreeGrafter"/>
</dbReference>
<evidence type="ECO:0000256" key="3">
    <source>
        <dbReference type="ARBA" id="ARBA00022964"/>
    </source>
</evidence>
<dbReference type="GO" id="GO:0046872">
    <property type="term" value="F:metal ion binding"/>
    <property type="evidence" value="ECO:0007669"/>
    <property type="project" value="UniProtKB-KW"/>
</dbReference>
<keyword evidence="3" id="KW-0560">Oxidoreductase</keyword>
<dbReference type="Pfam" id="PF03055">
    <property type="entry name" value="RPE65"/>
    <property type="match status" value="1"/>
</dbReference>
<evidence type="ECO:0000256" key="5">
    <source>
        <dbReference type="PIRSR" id="PIRSR604294-1"/>
    </source>
</evidence>
<comment type="similarity">
    <text evidence="1">Belongs to the carotenoid oxygenase family.</text>
</comment>
<evidence type="ECO:0000256" key="4">
    <source>
        <dbReference type="ARBA" id="ARBA00023004"/>
    </source>
</evidence>
<name>A0A7N0V540_KALFE</name>
<accession>A0A7N0V540</accession>
<dbReference type="Proteomes" id="UP000594263">
    <property type="component" value="Unplaced"/>
</dbReference>
<evidence type="ECO:0000313" key="6">
    <source>
        <dbReference type="EnsemblPlants" id="Kaladp0102s0099.1.v1.1"/>
    </source>
</evidence>
<dbReference type="PANTHER" id="PTHR10543">
    <property type="entry name" value="BETA-CAROTENE DIOXYGENASE"/>
    <property type="match status" value="1"/>
</dbReference>
<keyword evidence="2 5" id="KW-0479">Metal-binding</keyword>
<protein>
    <submittedName>
        <fullName evidence="6">Uncharacterized protein</fullName>
    </submittedName>
</protein>
<keyword evidence="7" id="KW-1185">Reference proteome</keyword>
<evidence type="ECO:0000256" key="2">
    <source>
        <dbReference type="ARBA" id="ARBA00022723"/>
    </source>
</evidence>
<dbReference type="EnsemblPlants" id="Kaladp0102s0099.1.v1.1">
    <property type="protein sequence ID" value="Kaladp0102s0099.1.v1.1"/>
    <property type="gene ID" value="Kaladp0102s0099.v1.1"/>
</dbReference>
<proteinExistence type="inferred from homology"/>
<dbReference type="PANTHER" id="PTHR10543:SF142">
    <property type="entry name" value="OS06G0162550 PROTEIN"/>
    <property type="match status" value="1"/>
</dbReference>
<dbReference type="InterPro" id="IPR004294">
    <property type="entry name" value="Carotenoid_Oase"/>
</dbReference>
<reference evidence="6" key="1">
    <citation type="submission" date="2021-01" db="UniProtKB">
        <authorList>
            <consortium name="EnsemblPlants"/>
        </authorList>
    </citation>
    <scope>IDENTIFICATION</scope>
</reference>
<keyword evidence="4 5" id="KW-0408">Iron</keyword>
<sequence length="246" mass="27343">MPRYGDTGSIQWFDVEPSITFHILNCFEDGDEVVVRGCRARQSIIPGPEMGVDKLEWFSRGFEPVDSTGGQNDGSGSLFMRCYEWRLNTKTGEVKERNLTGTDFSMDMPMINEEFTGSRNSYGYTQVVDSAASSAAGMLKFGGLAKLYLEEPDTISEGMIKVEYHMFPENVFCSGAAFVPKSGGVEEDEGWIISFVHNEATDISQVYIVDAQSFSWEPVVKMSLPGRVPYGFHGSYMPLPLPSSRL</sequence>
<evidence type="ECO:0000256" key="1">
    <source>
        <dbReference type="ARBA" id="ARBA00006787"/>
    </source>
</evidence>
<dbReference type="GO" id="GO:0009570">
    <property type="term" value="C:chloroplast stroma"/>
    <property type="evidence" value="ECO:0007669"/>
    <property type="project" value="TreeGrafter"/>
</dbReference>
<comment type="cofactor">
    <cofactor evidence="5">
        <name>Fe(2+)</name>
        <dbReference type="ChEBI" id="CHEBI:29033"/>
    </cofactor>
    <text evidence="5">Binds 1 Fe(2+) ion per subunit.</text>
</comment>
<feature type="binding site" evidence="5">
    <location>
        <position position="22"/>
    </location>
    <ligand>
        <name>Fe cation</name>
        <dbReference type="ChEBI" id="CHEBI:24875"/>
        <note>catalytic</note>
    </ligand>
</feature>
<evidence type="ECO:0000313" key="7">
    <source>
        <dbReference type="Proteomes" id="UP000594263"/>
    </source>
</evidence>
<organism evidence="6 7">
    <name type="scientific">Kalanchoe fedtschenkoi</name>
    <name type="common">Lavender scallops</name>
    <name type="synonym">South American air plant</name>
    <dbReference type="NCBI Taxonomy" id="63787"/>
    <lineage>
        <taxon>Eukaryota</taxon>
        <taxon>Viridiplantae</taxon>
        <taxon>Streptophyta</taxon>
        <taxon>Embryophyta</taxon>
        <taxon>Tracheophyta</taxon>
        <taxon>Spermatophyta</taxon>
        <taxon>Magnoliopsida</taxon>
        <taxon>eudicotyledons</taxon>
        <taxon>Gunneridae</taxon>
        <taxon>Pentapetalae</taxon>
        <taxon>Saxifragales</taxon>
        <taxon>Crassulaceae</taxon>
        <taxon>Kalanchoe</taxon>
    </lineage>
</organism>
<keyword evidence="3" id="KW-0223">Dioxygenase</keyword>
<feature type="binding site" evidence="5">
    <location>
        <position position="233"/>
    </location>
    <ligand>
        <name>Fe cation</name>
        <dbReference type="ChEBI" id="CHEBI:24875"/>
        <note>catalytic</note>
    </ligand>
</feature>
<dbReference type="AlphaFoldDB" id="A0A7N0V540"/>